<dbReference type="Gene3D" id="3.40.50.2300">
    <property type="match status" value="1"/>
</dbReference>
<dbReference type="PROSITE" id="PS50930">
    <property type="entry name" value="HTH_LYTTR"/>
    <property type="match status" value="1"/>
</dbReference>
<keyword evidence="1" id="KW-0238">DNA-binding</keyword>
<accession>A0A857J9Y1</accession>
<organism evidence="5 6">
    <name type="scientific">Xylophilus rhododendri</name>
    <dbReference type="NCBI Taxonomy" id="2697032"/>
    <lineage>
        <taxon>Bacteria</taxon>
        <taxon>Pseudomonadati</taxon>
        <taxon>Pseudomonadota</taxon>
        <taxon>Betaproteobacteria</taxon>
        <taxon>Burkholderiales</taxon>
        <taxon>Xylophilus</taxon>
    </lineage>
</organism>
<dbReference type="GO" id="GO:0032993">
    <property type="term" value="C:protein-DNA complex"/>
    <property type="evidence" value="ECO:0007669"/>
    <property type="project" value="TreeGrafter"/>
</dbReference>
<dbReference type="KEGG" id="xyk:GT347_22705"/>
<keyword evidence="2" id="KW-0597">Phosphoprotein</keyword>
<dbReference type="AlphaFoldDB" id="A0A857J9Y1"/>
<dbReference type="GO" id="GO:0006355">
    <property type="term" value="P:regulation of DNA-templated transcription"/>
    <property type="evidence" value="ECO:0007669"/>
    <property type="project" value="TreeGrafter"/>
</dbReference>
<dbReference type="PROSITE" id="PS50110">
    <property type="entry name" value="RESPONSE_REGULATORY"/>
    <property type="match status" value="1"/>
</dbReference>
<dbReference type="SMART" id="SM00850">
    <property type="entry name" value="LytTR"/>
    <property type="match status" value="1"/>
</dbReference>
<sequence>MAMNILIVDDDQLARQRMRQMLMRCGTGLCGVVEEAADTGRATGLMRHRRFDLLLLDVQMPGQDGLELASSLRYWTPKPAVVFVTGHSQHALQAFEADAVDYLTKPVRPERLERALHKAASLCRTPDMPIEEVEESLRVVNRGRAQRLPLSEVLFLRAQDKRLLAVTSRGSFMLDGSLVELEKRQPGHWLRVHRHTLAARHAVQSLHRSATENEEVSGWHLSLRGTAERLQVARRMLGDVRSQLGLRPN</sequence>
<dbReference type="Proteomes" id="UP000464787">
    <property type="component" value="Chromosome"/>
</dbReference>
<reference evidence="5 6" key="1">
    <citation type="submission" date="2020-01" db="EMBL/GenBank/DDBJ databases">
        <title>Genome sequencing of strain KACC 21265.</title>
        <authorList>
            <person name="Heo J."/>
            <person name="Kim S.-J."/>
            <person name="Kim J.-S."/>
            <person name="Hong S.-B."/>
            <person name="Kwon S.-W."/>
        </authorList>
    </citation>
    <scope>NUCLEOTIDE SEQUENCE [LARGE SCALE GENOMIC DNA]</scope>
    <source>
        <strain evidence="5 6">KACC 21265</strain>
    </source>
</reference>
<feature type="domain" description="Response regulatory" evidence="3">
    <location>
        <begin position="4"/>
        <end position="120"/>
    </location>
</feature>
<feature type="modified residue" description="4-aspartylphosphate" evidence="2">
    <location>
        <position position="57"/>
    </location>
</feature>
<evidence type="ECO:0000313" key="6">
    <source>
        <dbReference type="Proteomes" id="UP000464787"/>
    </source>
</evidence>
<evidence type="ECO:0000259" key="3">
    <source>
        <dbReference type="PROSITE" id="PS50110"/>
    </source>
</evidence>
<evidence type="ECO:0000313" key="5">
    <source>
        <dbReference type="EMBL" id="QHJ00538.1"/>
    </source>
</evidence>
<dbReference type="PANTHER" id="PTHR48111">
    <property type="entry name" value="REGULATOR OF RPOS"/>
    <property type="match status" value="1"/>
</dbReference>
<dbReference type="RefSeq" id="WP_160554348.1">
    <property type="nucleotide sequence ID" value="NZ_CP047650.1"/>
</dbReference>
<dbReference type="Gene3D" id="2.40.50.1020">
    <property type="entry name" value="LytTr DNA-binding domain"/>
    <property type="match status" value="1"/>
</dbReference>
<dbReference type="PANTHER" id="PTHR48111:SF69">
    <property type="entry name" value="RESPONSE REGULATOR RECEIVER"/>
    <property type="match status" value="1"/>
</dbReference>
<name>A0A857J9Y1_9BURK</name>
<dbReference type="InterPro" id="IPR007492">
    <property type="entry name" value="LytTR_DNA-bd_dom"/>
</dbReference>
<protein>
    <submittedName>
        <fullName evidence="5">Response regulator</fullName>
    </submittedName>
</protein>
<evidence type="ECO:0000259" key="4">
    <source>
        <dbReference type="PROSITE" id="PS50930"/>
    </source>
</evidence>
<dbReference type="InterPro" id="IPR039420">
    <property type="entry name" value="WalR-like"/>
</dbReference>
<dbReference type="GO" id="GO:0000156">
    <property type="term" value="F:phosphorelay response regulator activity"/>
    <property type="evidence" value="ECO:0007669"/>
    <property type="project" value="TreeGrafter"/>
</dbReference>
<dbReference type="Pfam" id="PF04397">
    <property type="entry name" value="LytTR"/>
    <property type="match status" value="1"/>
</dbReference>
<dbReference type="InterPro" id="IPR011006">
    <property type="entry name" value="CheY-like_superfamily"/>
</dbReference>
<dbReference type="InterPro" id="IPR001789">
    <property type="entry name" value="Sig_transdc_resp-reg_receiver"/>
</dbReference>
<dbReference type="Pfam" id="PF00072">
    <property type="entry name" value="Response_reg"/>
    <property type="match status" value="1"/>
</dbReference>
<proteinExistence type="predicted"/>
<evidence type="ECO:0000256" key="1">
    <source>
        <dbReference type="ARBA" id="ARBA00023125"/>
    </source>
</evidence>
<evidence type="ECO:0000256" key="2">
    <source>
        <dbReference type="PROSITE-ProRule" id="PRU00169"/>
    </source>
</evidence>
<dbReference type="GO" id="GO:0000976">
    <property type="term" value="F:transcription cis-regulatory region binding"/>
    <property type="evidence" value="ECO:0007669"/>
    <property type="project" value="TreeGrafter"/>
</dbReference>
<dbReference type="SUPFAM" id="SSF52172">
    <property type="entry name" value="CheY-like"/>
    <property type="match status" value="1"/>
</dbReference>
<keyword evidence="6" id="KW-1185">Reference proteome</keyword>
<feature type="domain" description="HTH LytTR-type" evidence="4">
    <location>
        <begin position="148"/>
        <end position="246"/>
    </location>
</feature>
<dbReference type="EMBL" id="CP047650">
    <property type="protein sequence ID" value="QHJ00538.1"/>
    <property type="molecule type" value="Genomic_DNA"/>
</dbReference>
<gene>
    <name evidence="5" type="ORF">GT347_22705</name>
</gene>
<dbReference type="SMART" id="SM00448">
    <property type="entry name" value="REC"/>
    <property type="match status" value="1"/>
</dbReference>
<dbReference type="GO" id="GO:0005829">
    <property type="term" value="C:cytosol"/>
    <property type="evidence" value="ECO:0007669"/>
    <property type="project" value="TreeGrafter"/>
</dbReference>